<name>A0ABN6UZ58_9BACT</name>
<evidence type="ECO:0000313" key="7">
    <source>
        <dbReference type="Proteomes" id="UP001242010"/>
    </source>
</evidence>
<reference evidence="7" key="1">
    <citation type="journal article" date="2023" name="Int. J. Syst. Evol. Microbiol.">
        <title>Mesoterricola silvestris gen. nov., sp. nov., Mesoterricola sediminis sp. nov., Geothrix oryzae sp. nov., Geothrix edaphica sp. nov., Geothrix rubra sp. nov., and Geothrix limicola sp. nov., six novel members of Acidobacteriota isolated from soils.</title>
        <authorList>
            <person name="Itoh H."/>
            <person name="Sugisawa Y."/>
            <person name="Mise K."/>
            <person name="Xu Z."/>
            <person name="Kuniyasu M."/>
            <person name="Ushijima N."/>
            <person name="Kawano K."/>
            <person name="Kobayashi E."/>
            <person name="Shiratori Y."/>
            <person name="Masuda Y."/>
            <person name="Senoo K."/>
        </authorList>
    </citation>
    <scope>NUCLEOTIDE SEQUENCE [LARGE SCALE GENOMIC DNA]</scope>
    <source>
        <strain evidence="7">Red222</strain>
    </source>
</reference>
<dbReference type="Pfam" id="PF00440">
    <property type="entry name" value="TetR_N"/>
    <property type="match status" value="1"/>
</dbReference>
<dbReference type="EMBL" id="AP027079">
    <property type="protein sequence ID" value="BDU69094.1"/>
    <property type="molecule type" value="Genomic_DNA"/>
</dbReference>
<keyword evidence="1" id="KW-0805">Transcription regulation</keyword>
<dbReference type="PANTHER" id="PTHR30055:SF234">
    <property type="entry name" value="HTH-TYPE TRANSCRIPTIONAL REGULATOR BETI"/>
    <property type="match status" value="1"/>
</dbReference>
<feature type="DNA-binding region" description="H-T-H motif" evidence="4">
    <location>
        <begin position="36"/>
        <end position="55"/>
    </location>
</feature>
<evidence type="ECO:0000313" key="6">
    <source>
        <dbReference type="EMBL" id="BDU69094.1"/>
    </source>
</evidence>
<feature type="domain" description="HTH tetR-type" evidence="5">
    <location>
        <begin position="13"/>
        <end position="73"/>
    </location>
</feature>
<evidence type="ECO:0000256" key="3">
    <source>
        <dbReference type="ARBA" id="ARBA00023163"/>
    </source>
</evidence>
<dbReference type="PRINTS" id="PR00455">
    <property type="entry name" value="HTHTETR"/>
</dbReference>
<dbReference type="PANTHER" id="PTHR30055">
    <property type="entry name" value="HTH-TYPE TRANSCRIPTIONAL REGULATOR RUTR"/>
    <property type="match status" value="1"/>
</dbReference>
<evidence type="ECO:0000256" key="4">
    <source>
        <dbReference type="PROSITE-ProRule" id="PRU00335"/>
    </source>
</evidence>
<dbReference type="InterPro" id="IPR009057">
    <property type="entry name" value="Homeodomain-like_sf"/>
</dbReference>
<keyword evidence="3" id="KW-0804">Transcription</keyword>
<evidence type="ECO:0000259" key="5">
    <source>
        <dbReference type="PROSITE" id="PS50977"/>
    </source>
</evidence>
<dbReference type="Proteomes" id="UP001242010">
    <property type="component" value="Chromosome"/>
</dbReference>
<dbReference type="SUPFAM" id="SSF46689">
    <property type="entry name" value="Homeodomain-like"/>
    <property type="match status" value="1"/>
</dbReference>
<dbReference type="InterPro" id="IPR050109">
    <property type="entry name" value="HTH-type_TetR-like_transc_reg"/>
</dbReference>
<organism evidence="6 7">
    <name type="scientific">Geothrix oryzae</name>
    <dbReference type="NCBI Taxonomy" id="2927975"/>
    <lineage>
        <taxon>Bacteria</taxon>
        <taxon>Pseudomonadati</taxon>
        <taxon>Acidobacteriota</taxon>
        <taxon>Holophagae</taxon>
        <taxon>Holophagales</taxon>
        <taxon>Holophagaceae</taxon>
        <taxon>Geothrix</taxon>
    </lineage>
</organism>
<proteinExistence type="predicted"/>
<dbReference type="RefSeq" id="WP_286355723.1">
    <property type="nucleotide sequence ID" value="NZ_AP027079.1"/>
</dbReference>
<sequence length="220" mass="24636">MTNEAPLPTTAHFESRDCLIQAALRCFAKYGYDATSIRLIASMAGKNSSLISYYFKGKEGLYREVFRHLLTLFGAGPVQSPASGQVAAEPLEGRSRLHALIRRILIEVEAHFQSVDPLQDAAIKLFLSEVQFPKEEVKDLIRERMEPSVRELRACIQGIRPDLSPAEIDFWGITIQGSCVSHALRSEFNRLVWTATDPSLPLEDMATRLTNFAYHGLQNA</sequence>
<evidence type="ECO:0000256" key="1">
    <source>
        <dbReference type="ARBA" id="ARBA00023015"/>
    </source>
</evidence>
<accession>A0ABN6UZ58</accession>
<gene>
    <name evidence="6" type="ORF">GETHOR_11950</name>
</gene>
<dbReference type="Gene3D" id="1.10.357.10">
    <property type="entry name" value="Tetracycline Repressor, domain 2"/>
    <property type="match status" value="1"/>
</dbReference>
<dbReference type="PROSITE" id="PS50977">
    <property type="entry name" value="HTH_TETR_2"/>
    <property type="match status" value="1"/>
</dbReference>
<dbReference type="InterPro" id="IPR001647">
    <property type="entry name" value="HTH_TetR"/>
</dbReference>
<keyword evidence="7" id="KW-1185">Reference proteome</keyword>
<keyword evidence="2 4" id="KW-0238">DNA-binding</keyword>
<evidence type="ECO:0000256" key="2">
    <source>
        <dbReference type="ARBA" id="ARBA00023125"/>
    </source>
</evidence>
<protein>
    <submittedName>
        <fullName evidence="6">Transcriptional regulator</fullName>
    </submittedName>
</protein>